<evidence type="ECO:0000313" key="1">
    <source>
        <dbReference type="EMBL" id="SIS49628.1"/>
    </source>
</evidence>
<dbReference type="Proteomes" id="UP000186026">
    <property type="component" value="Unassembled WGS sequence"/>
</dbReference>
<dbReference type="InterPro" id="IPR006379">
    <property type="entry name" value="HAD-SF_hydro_IIB"/>
</dbReference>
<dbReference type="STRING" id="529505.SAMN05421761_10183"/>
<evidence type="ECO:0000313" key="2">
    <source>
        <dbReference type="Proteomes" id="UP000186026"/>
    </source>
</evidence>
<dbReference type="GO" id="GO:0005829">
    <property type="term" value="C:cytosol"/>
    <property type="evidence" value="ECO:0007669"/>
    <property type="project" value="TreeGrafter"/>
</dbReference>
<accession>A0A1N7JJX1</accession>
<dbReference type="PANTHER" id="PTHR10000:SF8">
    <property type="entry name" value="HAD SUPERFAMILY HYDROLASE-LIKE, TYPE 3"/>
    <property type="match status" value="1"/>
</dbReference>
<dbReference type="GO" id="GO:0016791">
    <property type="term" value="F:phosphatase activity"/>
    <property type="evidence" value="ECO:0007669"/>
    <property type="project" value="UniProtKB-ARBA"/>
</dbReference>
<dbReference type="SFLD" id="SFLDG01140">
    <property type="entry name" value="C2.B:_Phosphomannomutase_and_P"/>
    <property type="match status" value="1"/>
</dbReference>
<dbReference type="PANTHER" id="PTHR10000">
    <property type="entry name" value="PHOSPHOSERINE PHOSPHATASE"/>
    <property type="match status" value="1"/>
</dbReference>
<organism evidence="1 2">
    <name type="scientific">Belliella pelovolcani</name>
    <dbReference type="NCBI Taxonomy" id="529505"/>
    <lineage>
        <taxon>Bacteria</taxon>
        <taxon>Pseudomonadati</taxon>
        <taxon>Bacteroidota</taxon>
        <taxon>Cytophagia</taxon>
        <taxon>Cytophagales</taxon>
        <taxon>Cyclobacteriaceae</taxon>
        <taxon>Belliella</taxon>
    </lineage>
</organism>
<dbReference type="InterPro" id="IPR036412">
    <property type="entry name" value="HAD-like_sf"/>
</dbReference>
<dbReference type="Gene3D" id="3.40.50.1000">
    <property type="entry name" value="HAD superfamily/HAD-like"/>
    <property type="match status" value="1"/>
</dbReference>
<dbReference type="GO" id="GO:0000287">
    <property type="term" value="F:magnesium ion binding"/>
    <property type="evidence" value="ECO:0007669"/>
    <property type="project" value="TreeGrafter"/>
</dbReference>
<sequence length="271" mass="30226">MQIKAICTDIDGTLLNGDRVLSPRLLQAIARLPKDFPIILASSRMPDAMRHLQQDMGRLGEPLICYNGGFVIHDSYQEVLDDVAIGLDHCEALVKIAKGTQVHVSLYQGEEWYEPAFDYWAEREASNTRVDPTIQPADQVLAMWKARRKGAHKVMCMGPAEEIDFFFQNAQQHLGEDLHLYRSKDTYIEIAPKSISKASALQLLLARKYDIAMDEVMAFGDNYNDIEMLQAVGMGVAVGNARAEVKAISDRVTLSNKEDGVAVMIEEVLLG</sequence>
<gene>
    <name evidence="1" type="ORF">SAMN05421761_10183</name>
</gene>
<protein>
    <recommendedName>
        <fullName evidence="3">Cof subfamily of IIB subfamily of haloacid dehalogenase superfamily/HAD-superfamily hydrolase, subfamily IIB</fullName>
    </recommendedName>
</protein>
<dbReference type="NCBIfam" id="TIGR01484">
    <property type="entry name" value="HAD-SF-IIB"/>
    <property type="match status" value="1"/>
</dbReference>
<dbReference type="AlphaFoldDB" id="A0A1N7JJX1"/>
<dbReference type="PROSITE" id="PS01228">
    <property type="entry name" value="COF_1"/>
    <property type="match status" value="1"/>
</dbReference>
<dbReference type="Gene3D" id="3.30.1240.10">
    <property type="match status" value="1"/>
</dbReference>
<dbReference type="RefSeq" id="WP_076497471.1">
    <property type="nucleotide sequence ID" value="NZ_FTOP01000001.1"/>
</dbReference>
<dbReference type="OrthoDB" id="9814970at2"/>
<dbReference type="SFLD" id="SFLDS00003">
    <property type="entry name" value="Haloacid_Dehalogenase"/>
    <property type="match status" value="1"/>
</dbReference>
<evidence type="ECO:0008006" key="3">
    <source>
        <dbReference type="Google" id="ProtNLM"/>
    </source>
</evidence>
<dbReference type="SUPFAM" id="SSF56784">
    <property type="entry name" value="HAD-like"/>
    <property type="match status" value="1"/>
</dbReference>
<dbReference type="NCBIfam" id="TIGR00099">
    <property type="entry name" value="Cof-subfamily"/>
    <property type="match status" value="1"/>
</dbReference>
<keyword evidence="2" id="KW-1185">Reference proteome</keyword>
<name>A0A1N7JJX1_9BACT</name>
<proteinExistence type="predicted"/>
<dbReference type="InterPro" id="IPR023214">
    <property type="entry name" value="HAD_sf"/>
</dbReference>
<reference evidence="2" key="1">
    <citation type="submission" date="2017-01" db="EMBL/GenBank/DDBJ databases">
        <authorList>
            <person name="Varghese N."/>
            <person name="Submissions S."/>
        </authorList>
    </citation>
    <scope>NUCLEOTIDE SEQUENCE [LARGE SCALE GENOMIC DNA]</scope>
    <source>
        <strain evidence="2">DSM 46698</strain>
    </source>
</reference>
<dbReference type="Pfam" id="PF08282">
    <property type="entry name" value="Hydrolase_3"/>
    <property type="match status" value="1"/>
</dbReference>
<dbReference type="CDD" id="cd07516">
    <property type="entry name" value="HAD_Pase"/>
    <property type="match status" value="1"/>
</dbReference>
<dbReference type="InterPro" id="IPR000150">
    <property type="entry name" value="Cof"/>
</dbReference>
<dbReference type="EMBL" id="FTOP01000001">
    <property type="protein sequence ID" value="SIS49628.1"/>
    <property type="molecule type" value="Genomic_DNA"/>
</dbReference>